<dbReference type="Gene3D" id="3.40.50.2000">
    <property type="entry name" value="Glycogen Phosphorylase B"/>
    <property type="match status" value="2"/>
</dbReference>
<dbReference type="Pfam" id="PF13579">
    <property type="entry name" value="Glyco_trans_4_4"/>
    <property type="match status" value="1"/>
</dbReference>
<dbReference type="EMBL" id="JBHTMP010000016">
    <property type="protein sequence ID" value="MFD1322043.1"/>
    <property type="molecule type" value="Genomic_DNA"/>
</dbReference>
<feature type="domain" description="Glycosyltransferase subfamily 4-like N-terminal" evidence="3">
    <location>
        <begin position="33"/>
        <end position="170"/>
    </location>
</feature>
<name>A0ABW3YG51_9ACTN</name>
<protein>
    <submittedName>
        <fullName evidence="4">Glycosyltransferase</fullName>
        <ecNumber evidence="4">2.4.-.-</ecNumber>
    </submittedName>
</protein>
<keyword evidence="5" id="KW-1185">Reference proteome</keyword>
<evidence type="ECO:0000313" key="4">
    <source>
        <dbReference type="EMBL" id="MFD1322043.1"/>
    </source>
</evidence>
<evidence type="ECO:0000259" key="3">
    <source>
        <dbReference type="Pfam" id="PF13579"/>
    </source>
</evidence>
<comment type="caution">
    <text evidence="4">The sequence shown here is derived from an EMBL/GenBank/DDBJ whole genome shotgun (WGS) entry which is preliminary data.</text>
</comment>
<dbReference type="PANTHER" id="PTHR12526">
    <property type="entry name" value="GLYCOSYLTRANSFERASE"/>
    <property type="match status" value="1"/>
</dbReference>
<evidence type="ECO:0000313" key="5">
    <source>
        <dbReference type="Proteomes" id="UP001597260"/>
    </source>
</evidence>
<dbReference type="RefSeq" id="WP_377570532.1">
    <property type="nucleotide sequence ID" value="NZ_JBHTMP010000016.1"/>
</dbReference>
<sequence length="386" mass="42278">MSTGTKTRPARTNPRSRQRPVRVVHVIGSLDRGGAETVSLDICRAVPAAEVEQTFLTLAGREGSLAAEFRAAGALIRQCPLAPAHSFAPRLWRQLWALRPDVVVSHISLASAVVLLVAKLAGVRVRVARMQSAGDGRRDTRARRARRWLLRRLLRHVATDVLGVTEAALDFTDPPDEDARYRVLYNSVAIDRVIGWDRETARRHWKIPADAHVIAHIGRAAPEKNRPFLIEVHDAVRELWPDTILLAVGPGGTDDLTAARPSIVDDPLVLLPGEADEIASVLAAADVLLLPSRWEGLPGVILEALATGLPVVATDLPCLREVSSRVRGLTLLSLSQGPLCWADTAMGQAQASAARRQEIRQSLRSSPFLVEHAVRQWRALWRVGTR</sequence>
<dbReference type="EC" id="2.4.-.-" evidence="4"/>
<organism evidence="4 5">
    <name type="scientific">Micromonospora sonneratiae</name>
    <dbReference type="NCBI Taxonomy" id="1184706"/>
    <lineage>
        <taxon>Bacteria</taxon>
        <taxon>Bacillati</taxon>
        <taxon>Actinomycetota</taxon>
        <taxon>Actinomycetes</taxon>
        <taxon>Micromonosporales</taxon>
        <taxon>Micromonosporaceae</taxon>
        <taxon>Micromonospora</taxon>
    </lineage>
</organism>
<dbReference type="Proteomes" id="UP001597260">
    <property type="component" value="Unassembled WGS sequence"/>
</dbReference>
<dbReference type="Pfam" id="PF13692">
    <property type="entry name" value="Glyco_trans_1_4"/>
    <property type="match status" value="1"/>
</dbReference>
<dbReference type="GO" id="GO:0016757">
    <property type="term" value="F:glycosyltransferase activity"/>
    <property type="evidence" value="ECO:0007669"/>
    <property type="project" value="UniProtKB-KW"/>
</dbReference>
<evidence type="ECO:0000256" key="2">
    <source>
        <dbReference type="ARBA" id="ARBA00022679"/>
    </source>
</evidence>
<keyword evidence="2 4" id="KW-0808">Transferase</keyword>
<dbReference type="InterPro" id="IPR028098">
    <property type="entry name" value="Glyco_trans_4-like_N"/>
</dbReference>
<accession>A0ABW3YG51</accession>
<dbReference type="SUPFAM" id="SSF53756">
    <property type="entry name" value="UDP-Glycosyltransferase/glycogen phosphorylase"/>
    <property type="match status" value="1"/>
</dbReference>
<proteinExistence type="predicted"/>
<reference evidence="5" key="1">
    <citation type="journal article" date="2019" name="Int. J. Syst. Evol. Microbiol.">
        <title>The Global Catalogue of Microorganisms (GCM) 10K type strain sequencing project: providing services to taxonomists for standard genome sequencing and annotation.</title>
        <authorList>
            <consortium name="The Broad Institute Genomics Platform"/>
            <consortium name="The Broad Institute Genome Sequencing Center for Infectious Disease"/>
            <person name="Wu L."/>
            <person name="Ma J."/>
        </authorList>
    </citation>
    <scope>NUCLEOTIDE SEQUENCE [LARGE SCALE GENOMIC DNA]</scope>
    <source>
        <strain evidence="5">JCM 31037</strain>
    </source>
</reference>
<evidence type="ECO:0000256" key="1">
    <source>
        <dbReference type="ARBA" id="ARBA00022676"/>
    </source>
</evidence>
<gene>
    <name evidence="4" type="ORF">ACFQ4H_13155</name>
</gene>
<keyword evidence="1 4" id="KW-0328">Glycosyltransferase</keyword>